<evidence type="ECO:0000256" key="1">
    <source>
        <dbReference type="ARBA" id="ARBA00022801"/>
    </source>
</evidence>
<keyword evidence="1" id="KW-0378">Hydrolase</keyword>
<dbReference type="InterPro" id="IPR004185">
    <property type="entry name" value="Glyco_hydro_13_lg-like_dom"/>
</dbReference>
<dbReference type="OrthoDB" id="9805159at2"/>
<organism evidence="4 5">
    <name type="scientific">Andreesenia angusta</name>
    <dbReference type="NCBI Taxonomy" id="39480"/>
    <lineage>
        <taxon>Bacteria</taxon>
        <taxon>Bacillati</taxon>
        <taxon>Bacillota</taxon>
        <taxon>Tissierellia</taxon>
        <taxon>Tissierellales</taxon>
        <taxon>Gottschalkiaceae</taxon>
        <taxon>Andreesenia</taxon>
    </lineage>
</organism>
<evidence type="ECO:0000259" key="3">
    <source>
        <dbReference type="SMART" id="SM00642"/>
    </source>
</evidence>
<dbReference type="SUPFAM" id="SSF81296">
    <property type="entry name" value="E set domains"/>
    <property type="match status" value="1"/>
</dbReference>
<keyword evidence="5" id="KW-1185">Reference proteome</keyword>
<dbReference type="InterPro" id="IPR013783">
    <property type="entry name" value="Ig-like_fold"/>
</dbReference>
<dbReference type="Gene3D" id="3.90.400.10">
    <property type="entry name" value="Oligo-1,6-glucosidase, Domain 2"/>
    <property type="match status" value="1"/>
</dbReference>
<keyword evidence="2" id="KW-0326">Glycosidase</keyword>
<evidence type="ECO:0000256" key="2">
    <source>
        <dbReference type="ARBA" id="ARBA00023295"/>
    </source>
</evidence>
<dbReference type="SUPFAM" id="SSF51011">
    <property type="entry name" value="Glycosyl hydrolase domain"/>
    <property type="match status" value="1"/>
</dbReference>
<dbReference type="CDD" id="cd11338">
    <property type="entry name" value="AmyAc_CMD"/>
    <property type="match status" value="1"/>
</dbReference>
<reference evidence="4 5" key="1">
    <citation type="submission" date="2016-09" db="EMBL/GenBank/DDBJ databases">
        <title>Genome sequence of Eubacterium angustum.</title>
        <authorList>
            <person name="Poehlein A."/>
            <person name="Daniel R."/>
        </authorList>
    </citation>
    <scope>NUCLEOTIDE SEQUENCE [LARGE SCALE GENOMIC DNA]</scope>
    <source>
        <strain evidence="4 5">DSM 1989</strain>
    </source>
</reference>
<sequence length="639" mass="74484">MMEIAHDSHSLDYRSPFGAVKSGDSVELKLRLTTDRQMKAAYIVINRDREAEKLEKMSKISAEGIEEVYGYELYTSNFRGLVWYYFEVHTDEGVYYYGNSNDGLGGVGSMYIHSPKSYQITVYSPDGTVPCWYREGVIYQIFPDRFYNGNPGGKVNRPNRDMLLRADWSEDPSYIKDESGRVVYYDYFGGNLLGVIEKLDYLEDLGVSIIYLNPIFEASSNHKYDTGDYMKIDKMFGDEEKFKTLCEKARERGIYIVLDGVFSHTGSDSIYFNKYGNYNSTGAYQSKDSKYYSWYRFKTHPDEYESWWGIDVLPNVEEENSSYKEFILGDGGVIEKWTKLGAKGWRLDVADELPDSFIKSLRKKLKEVDEDSVLIGEVWEDSSNKISYGERREYLLGEELDSTMNYPFRDNFERYIMGEINSYEVHRNIMSLYENYPKEYFYSAMNLIGTHDSERAIYAFGRVPDPNHMTEAERKEFRMTPESRKDAIDHLKMASLVQMTFPGVPSIYYGDEVGVEGYADPHNRRTYPWGREDEELLSWYKKVIAIRKSHSVFRWGDFKSIPVNRHVYGYMRKNSSLGLVLLNRCERSQQVELDLSEYGIERLKDLIEEKEYSLEDGVLKIEICPRGRLVLLNEKQAHA</sequence>
<evidence type="ECO:0000313" key="4">
    <source>
        <dbReference type="EMBL" id="OHW63429.1"/>
    </source>
</evidence>
<dbReference type="AlphaFoldDB" id="A0A1S1VCA3"/>
<dbReference type="Gene3D" id="3.20.20.80">
    <property type="entry name" value="Glycosidases"/>
    <property type="match status" value="1"/>
</dbReference>
<dbReference type="PANTHER" id="PTHR10357:SF210">
    <property type="entry name" value="MALTODEXTRIN GLUCOSIDASE"/>
    <property type="match status" value="1"/>
</dbReference>
<dbReference type="GO" id="GO:0004553">
    <property type="term" value="F:hydrolase activity, hydrolyzing O-glycosyl compounds"/>
    <property type="evidence" value="ECO:0007669"/>
    <property type="project" value="InterPro"/>
</dbReference>
<dbReference type="SUPFAM" id="SSF51445">
    <property type="entry name" value="(Trans)glycosidases"/>
    <property type="match status" value="1"/>
</dbReference>
<dbReference type="CDD" id="cd02857">
    <property type="entry name" value="E_set_CDase_PDE_N"/>
    <property type="match status" value="1"/>
</dbReference>
<dbReference type="InterPro" id="IPR014756">
    <property type="entry name" value="Ig_E-set"/>
</dbReference>
<dbReference type="Gene3D" id="2.60.40.1180">
    <property type="entry name" value="Golgi alpha-mannosidase II"/>
    <property type="match status" value="1"/>
</dbReference>
<evidence type="ECO:0000313" key="5">
    <source>
        <dbReference type="Proteomes" id="UP000180254"/>
    </source>
</evidence>
<feature type="domain" description="Glycosyl hydrolase family 13 catalytic" evidence="3">
    <location>
        <begin position="140"/>
        <end position="547"/>
    </location>
</feature>
<gene>
    <name evidence="4" type="primary">apu</name>
    <name evidence="4" type="ORF">EUAN_02930</name>
</gene>
<dbReference type="InterPro" id="IPR013780">
    <property type="entry name" value="Glyco_hydro_b"/>
</dbReference>
<name>A0A1S1VCA3_9FIRM</name>
<dbReference type="Gene3D" id="2.60.40.10">
    <property type="entry name" value="Immunoglobulins"/>
    <property type="match status" value="1"/>
</dbReference>
<dbReference type="PANTHER" id="PTHR10357">
    <property type="entry name" value="ALPHA-AMYLASE FAMILY MEMBER"/>
    <property type="match status" value="1"/>
</dbReference>
<dbReference type="GO" id="GO:0005975">
    <property type="term" value="P:carbohydrate metabolic process"/>
    <property type="evidence" value="ECO:0007669"/>
    <property type="project" value="InterPro"/>
</dbReference>
<protein>
    <submittedName>
        <fullName evidence="4">Amylopullulanase</fullName>
    </submittedName>
</protein>
<dbReference type="Pfam" id="PF00128">
    <property type="entry name" value="Alpha-amylase"/>
    <property type="match status" value="1"/>
</dbReference>
<dbReference type="STRING" id="39480.EUAN_02930"/>
<dbReference type="Proteomes" id="UP000180254">
    <property type="component" value="Unassembled WGS sequence"/>
</dbReference>
<proteinExistence type="predicted"/>
<accession>A0A1S1VCA3</accession>
<comment type="caution">
    <text evidence="4">The sequence shown here is derived from an EMBL/GenBank/DDBJ whole genome shotgun (WGS) entry which is preliminary data.</text>
</comment>
<dbReference type="InterPro" id="IPR045857">
    <property type="entry name" value="O16G_dom_2"/>
</dbReference>
<dbReference type="EMBL" id="MKIE01000001">
    <property type="protein sequence ID" value="OHW63429.1"/>
    <property type="molecule type" value="Genomic_DNA"/>
</dbReference>
<dbReference type="InterPro" id="IPR006047">
    <property type="entry name" value="GH13_cat_dom"/>
</dbReference>
<dbReference type="SMART" id="SM00642">
    <property type="entry name" value="Aamy"/>
    <property type="match status" value="1"/>
</dbReference>
<dbReference type="InterPro" id="IPR017853">
    <property type="entry name" value="GH"/>
</dbReference>